<keyword evidence="5" id="KW-0378">Hydrolase</keyword>
<evidence type="ECO:0000256" key="7">
    <source>
        <dbReference type="ARBA" id="ARBA00023016"/>
    </source>
</evidence>
<keyword evidence="9" id="KW-1185">Reference proteome</keyword>
<dbReference type="SUPFAM" id="SSF54786">
    <property type="entry name" value="YcfA/nrd intein domain"/>
    <property type="match status" value="1"/>
</dbReference>
<dbReference type="EMBL" id="CAUZLR010000006">
    <property type="protein sequence ID" value="CAK1243725.1"/>
    <property type="molecule type" value="Genomic_DNA"/>
</dbReference>
<organism evidence="8 9">
    <name type="scientific">Fructobacillus fructosus</name>
    <dbReference type="NCBI Taxonomy" id="1631"/>
    <lineage>
        <taxon>Bacteria</taxon>
        <taxon>Bacillati</taxon>
        <taxon>Bacillota</taxon>
        <taxon>Bacilli</taxon>
        <taxon>Lactobacillales</taxon>
        <taxon>Lactobacillaceae</taxon>
        <taxon>Fructobacillus</taxon>
    </lineage>
</organism>
<proteinExistence type="inferred from homology"/>
<keyword evidence="2" id="KW-1277">Toxin-antitoxin system</keyword>
<dbReference type="Proteomes" id="UP001314261">
    <property type="component" value="Unassembled WGS sequence"/>
</dbReference>
<evidence type="ECO:0000256" key="4">
    <source>
        <dbReference type="ARBA" id="ARBA00022759"/>
    </source>
</evidence>
<reference evidence="8 9" key="1">
    <citation type="submission" date="2023-10" db="EMBL/GenBank/DDBJ databases">
        <authorList>
            <person name="Botero Cardona J."/>
        </authorList>
    </citation>
    <scope>NUCLEOTIDE SEQUENCE [LARGE SCALE GENOMIC DNA]</scope>
    <source>
        <strain evidence="8 9">R-54839</strain>
    </source>
</reference>
<name>A0ABN9YT26_9LACO</name>
<dbReference type="InterPro" id="IPR012933">
    <property type="entry name" value="HicA_mRNA_interferase"/>
</dbReference>
<dbReference type="InterPro" id="IPR038570">
    <property type="entry name" value="HicA_sf"/>
</dbReference>
<accession>A0ABN9YT26</accession>
<keyword evidence="7" id="KW-0346">Stress response</keyword>
<sequence>MLQKGNHYTEVPMHAKELPKGLERAILKQAGLS</sequence>
<evidence type="ECO:0000256" key="2">
    <source>
        <dbReference type="ARBA" id="ARBA00022649"/>
    </source>
</evidence>
<evidence type="ECO:0000256" key="1">
    <source>
        <dbReference type="ARBA" id="ARBA00006620"/>
    </source>
</evidence>
<gene>
    <name evidence="8" type="ORF">R54839_PPFHFPJH_01016</name>
</gene>
<evidence type="ECO:0000256" key="6">
    <source>
        <dbReference type="ARBA" id="ARBA00022884"/>
    </source>
</evidence>
<dbReference type="Pfam" id="PF07927">
    <property type="entry name" value="HicA_toxin"/>
    <property type="match status" value="1"/>
</dbReference>
<evidence type="ECO:0000313" key="8">
    <source>
        <dbReference type="EMBL" id="CAK1243725.1"/>
    </source>
</evidence>
<comment type="similarity">
    <text evidence="1">Belongs to the HicA mRNA interferase family.</text>
</comment>
<keyword evidence="3" id="KW-0540">Nuclease</keyword>
<evidence type="ECO:0000256" key="5">
    <source>
        <dbReference type="ARBA" id="ARBA00022801"/>
    </source>
</evidence>
<evidence type="ECO:0000256" key="3">
    <source>
        <dbReference type="ARBA" id="ARBA00022722"/>
    </source>
</evidence>
<evidence type="ECO:0000313" key="9">
    <source>
        <dbReference type="Proteomes" id="UP001314261"/>
    </source>
</evidence>
<dbReference type="Gene3D" id="3.30.920.30">
    <property type="entry name" value="Hypothetical protein"/>
    <property type="match status" value="1"/>
</dbReference>
<protein>
    <submittedName>
        <fullName evidence="8">HicA-like mRNA interferase family (YcfA)</fullName>
    </submittedName>
</protein>
<comment type="caution">
    <text evidence="8">The sequence shown here is derived from an EMBL/GenBank/DDBJ whole genome shotgun (WGS) entry which is preliminary data.</text>
</comment>
<keyword evidence="6" id="KW-0694">RNA-binding</keyword>
<keyword evidence="4" id="KW-0255">Endonuclease</keyword>